<dbReference type="Gene3D" id="3.90.70.130">
    <property type="match status" value="1"/>
</dbReference>
<dbReference type="GO" id="GO:0005783">
    <property type="term" value="C:endoplasmic reticulum"/>
    <property type="evidence" value="ECO:0007669"/>
    <property type="project" value="TreeGrafter"/>
</dbReference>
<evidence type="ECO:0000256" key="1">
    <source>
        <dbReference type="ARBA" id="ARBA00008552"/>
    </source>
</evidence>
<dbReference type="EMBL" id="CAJFCJ010000006">
    <property type="protein sequence ID" value="CAD5116275.1"/>
    <property type="molecule type" value="Genomic_DNA"/>
</dbReference>
<feature type="domain" description="UFSP2 second" evidence="7">
    <location>
        <begin position="176"/>
        <end position="386"/>
    </location>
</feature>
<evidence type="ECO:0000256" key="2">
    <source>
        <dbReference type="ARBA" id="ARBA00022670"/>
    </source>
</evidence>
<dbReference type="SUPFAM" id="SSF54001">
    <property type="entry name" value="Cysteine proteinases"/>
    <property type="match status" value="1"/>
</dbReference>
<dbReference type="GO" id="GO:0006508">
    <property type="term" value="P:proteolysis"/>
    <property type="evidence" value="ECO:0007669"/>
    <property type="project" value="UniProtKB-KW"/>
</dbReference>
<evidence type="ECO:0000256" key="5">
    <source>
        <dbReference type="ARBA" id="ARBA00022807"/>
    </source>
</evidence>
<dbReference type="Pfam" id="PF20908">
    <property type="entry name" value="UfSP2_N"/>
    <property type="match status" value="1"/>
</dbReference>
<dbReference type="InterPro" id="IPR049387">
    <property type="entry name" value="UFSP2-like_2nd"/>
</dbReference>
<dbReference type="PANTHER" id="PTHR48153:SF2">
    <property type="entry name" value="UFM1-SPECIFIC PROTEASE 2"/>
    <property type="match status" value="1"/>
</dbReference>
<dbReference type="GO" id="GO:0005634">
    <property type="term" value="C:nucleus"/>
    <property type="evidence" value="ECO:0007669"/>
    <property type="project" value="TreeGrafter"/>
</dbReference>
<organism evidence="8 9">
    <name type="scientific">Dimorphilus gyrociliatus</name>
    <dbReference type="NCBI Taxonomy" id="2664684"/>
    <lineage>
        <taxon>Eukaryota</taxon>
        <taxon>Metazoa</taxon>
        <taxon>Spiralia</taxon>
        <taxon>Lophotrochozoa</taxon>
        <taxon>Annelida</taxon>
        <taxon>Polychaeta</taxon>
        <taxon>Polychaeta incertae sedis</taxon>
        <taxon>Dinophilidae</taxon>
        <taxon>Dimorphilus</taxon>
    </lineage>
</organism>
<dbReference type="Proteomes" id="UP000549394">
    <property type="component" value="Unassembled WGS sequence"/>
</dbReference>
<dbReference type="InterPro" id="IPR012462">
    <property type="entry name" value="UFSP1/2_DUB_cat"/>
</dbReference>
<dbReference type="PANTHER" id="PTHR48153">
    <property type="entry name" value="UFM1-SPECIFIC PROTEASE 2"/>
    <property type="match status" value="1"/>
</dbReference>
<evidence type="ECO:0000256" key="4">
    <source>
        <dbReference type="ARBA" id="ARBA00022801"/>
    </source>
</evidence>
<dbReference type="InterPro" id="IPR038765">
    <property type="entry name" value="Papain-like_cys_pep_sf"/>
</dbReference>
<keyword evidence="2" id="KW-0645">Protease</keyword>
<keyword evidence="4" id="KW-0378">Hydrolase</keyword>
<evidence type="ECO:0000259" key="6">
    <source>
        <dbReference type="Pfam" id="PF07910"/>
    </source>
</evidence>
<evidence type="ECO:0000259" key="7">
    <source>
        <dbReference type="Pfam" id="PF20908"/>
    </source>
</evidence>
<keyword evidence="3" id="KW-0833">Ubl conjugation pathway</keyword>
<dbReference type="FunFam" id="3.90.70.130:FF:000001">
    <property type="entry name" value="Probable Ufm1-specific protease 2"/>
    <property type="match status" value="1"/>
</dbReference>
<keyword evidence="5" id="KW-0788">Thiol protease</keyword>
<evidence type="ECO:0000256" key="3">
    <source>
        <dbReference type="ARBA" id="ARBA00022786"/>
    </source>
</evidence>
<gene>
    <name evidence="8" type="ORF">DGYR_LOCUS4913</name>
</gene>
<accession>A0A7I8VJ30</accession>
<dbReference type="GO" id="GO:0071567">
    <property type="term" value="F:deUFMylase activity"/>
    <property type="evidence" value="ECO:0007669"/>
    <property type="project" value="TreeGrafter"/>
</dbReference>
<comment type="similarity">
    <text evidence="1">Belongs to the peptidase C78 family.</text>
</comment>
<feature type="domain" description="UFSP1/2/DUB catalytic" evidence="6">
    <location>
        <begin position="410"/>
        <end position="594"/>
    </location>
</feature>
<sequence>MTDFFLSPFANERLIESYRDQQKCLAYLVGYEVSKGETHILGSIKVFEYYLNNLFATWRKNEEVLPANLKFCGVCVTQNQSEDVDEFIEKINKLAIPPDFQSQEQINKMVVLLHNENSKASELPKSFLYNYQTKNYSEIPLEFSKSNILDDCIRFSIKQTINVAYDSKNLKETFASQIDNLMKRMDNPKIVYDILQSDIMLRNNGKTISVEAENSAITILDKIQEESDGFEIVDKKKKNKSRIIKKVPYAVEILESNISQDVSVAVISPIKKSVDTYTLDLNVICFVHRDEKLKNICEIFRNGLKRQISSFYRRAIDSINNNEKLVKYEVVHFWPDQLIYPIFSLYPENSNDEELKKYRESLHDIFLLPKTMPLFRWKNKFDFKHSTKDVKGFLICPHKLIKKTIDPSHNVSLVKGRYTYHHYMQDNFNDSGWGCAYRSLQTLISWFKLQSYTEKDIPSITDIQKTLVKIGDKPENFVNSRQWIGSFEVSFVIEDLLGVSSKFISSVYGSEIASRARELASHFNKIGSPVMIGGNNLAHTILGIDFNEQTGQVKFLILDPHFTGGEDIDIILNKGWCGWKEESFWNQNVTYNMCLPQAPSTV</sequence>
<protein>
    <submittedName>
        <fullName evidence="8">DgyrCDS5182</fullName>
    </submittedName>
</protein>
<keyword evidence="9" id="KW-1185">Reference proteome</keyword>
<proteinExistence type="inferred from homology"/>
<evidence type="ECO:0000313" key="9">
    <source>
        <dbReference type="Proteomes" id="UP000549394"/>
    </source>
</evidence>
<evidence type="ECO:0000313" key="8">
    <source>
        <dbReference type="EMBL" id="CAD5116275.1"/>
    </source>
</evidence>
<reference evidence="8 9" key="1">
    <citation type="submission" date="2020-08" db="EMBL/GenBank/DDBJ databases">
        <authorList>
            <person name="Hejnol A."/>
        </authorList>
    </citation>
    <scope>NUCLEOTIDE SEQUENCE [LARGE SCALE GENOMIC DNA]</scope>
</reference>
<comment type="caution">
    <text evidence="8">The sequence shown here is derived from an EMBL/GenBank/DDBJ whole genome shotgun (WGS) entry which is preliminary data.</text>
</comment>
<dbReference type="OrthoDB" id="417506at2759"/>
<dbReference type="AlphaFoldDB" id="A0A7I8VJ30"/>
<dbReference type="Pfam" id="PF07910">
    <property type="entry name" value="Peptidase_C78"/>
    <property type="match status" value="1"/>
</dbReference>
<name>A0A7I8VJ30_9ANNE</name>